<dbReference type="RefSeq" id="WP_385941435.1">
    <property type="nucleotide sequence ID" value="NZ_JBHSOZ010000005.1"/>
</dbReference>
<keyword evidence="3" id="KW-1185">Reference proteome</keyword>
<evidence type="ECO:0000313" key="3">
    <source>
        <dbReference type="Proteomes" id="UP001596142"/>
    </source>
</evidence>
<dbReference type="Pfam" id="PF06695">
    <property type="entry name" value="Sm_multidrug_ex"/>
    <property type="match status" value="1"/>
</dbReference>
<protein>
    <submittedName>
        <fullName evidence="2">COG2426 family protein</fullName>
    </submittedName>
</protein>
<reference evidence="3" key="1">
    <citation type="journal article" date="2019" name="Int. J. Syst. Evol. Microbiol.">
        <title>The Global Catalogue of Microorganisms (GCM) 10K type strain sequencing project: providing services to taxonomists for standard genome sequencing and annotation.</title>
        <authorList>
            <consortium name="The Broad Institute Genomics Platform"/>
            <consortium name="The Broad Institute Genome Sequencing Center for Infectious Disease"/>
            <person name="Wu L."/>
            <person name="Ma J."/>
        </authorList>
    </citation>
    <scope>NUCLEOTIDE SEQUENCE [LARGE SCALE GENOMIC DNA]</scope>
    <source>
        <strain evidence="3">CECT 7184</strain>
    </source>
</reference>
<name>A0ABW0YQY6_9BACI</name>
<gene>
    <name evidence="2" type="ORF">ACFPU1_12105</name>
</gene>
<accession>A0ABW0YQY6</accession>
<dbReference type="InterPro" id="IPR009577">
    <property type="entry name" value="Sm_multidrug_ex"/>
</dbReference>
<feature type="transmembrane region" description="Helical" evidence="1">
    <location>
        <begin position="51"/>
        <end position="69"/>
    </location>
</feature>
<feature type="transmembrane region" description="Helical" evidence="1">
    <location>
        <begin position="12"/>
        <end position="31"/>
    </location>
</feature>
<keyword evidence="1" id="KW-1133">Transmembrane helix</keyword>
<dbReference type="PANTHER" id="PTHR36007">
    <property type="entry name" value="TRANSPORT PROTEIN-RELATED"/>
    <property type="match status" value="1"/>
</dbReference>
<feature type="transmembrane region" description="Helical" evidence="1">
    <location>
        <begin position="103"/>
        <end position="133"/>
    </location>
</feature>
<dbReference type="EMBL" id="JBHSOZ010000005">
    <property type="protein sequence ID" value="MFC5713528.1"/>
    <property type="molecule type" value="Genomic_DNA"/>
</dbReference>
<keyword evidence="1" id="KW-0812">Transmembrane</keyword>
<dbReference type="PANTHER" id="PTHR36007:SF2">
    <property type="entry name" value="TRANSPORT PROTEIN-RELATED"/>
    <property type="match status" value="1"/>
</dbReference>
<dbReference type="Proteomes" id="UP001596142">
    <property type="component" value="Unassembled WGS sequence"/>
</dbReference>
<sequence length="162" mass="17854">MKEAFSELIMESFGFFPSELLVLLLSAFPVIEVRGGIPAAALLGVSFESALLFALLGNLLPIAPVLLLFRPVSRWLLRFQYYKKFYDWVFERTMKKGAQVQKWGAAGLILFTAVPLPTTGAYSACLAAVLFFIPFRAAFFAISFGVVIATTIIGIASYPLFI</sequence>
<proteinExistence type="predicted"/>
<keyword evidence="1" id="KW-0472">Membrane</keyword>
<evidence type="ECO:0000256" key="1">
    <source>
        <dbReference type="SAM" id="Phobius"/>
    </source>
</evidence>
<organism evidence="2 3">
    <name type="scientific">Thalassorhabdus alkalitolerans</name>
    <dbReference type="NCBI Taxonomy" id="2282697"/>
    <lineage>
        <taxon>Bacteria</taxon>
        <taxon>Bacillati</taxon>
        <taxon>Bacillota</taxon>
        <taxon>Bacilli</taxon>
        <taxon>Bacillales</taxon>
        <taxon>Bacillaceae</taxon>
        <taxon>Thalassorhabdus</taxon>
    </lineage>
</organism>
<feature type="transmembrane region" description="Helical" evidence="1">
    <location>
        <begin position="139"/>
        <end position="161"/>
    </location>
</feature>
<evidence type="ECO:0000313" key="2">
    <source>
        <dbReference type="EMBL" id="MFC5713528.1"/>
    </source>
</evidence>
<comment type="caution">
    <text evidence="2">The sequence shown here is derived from an EMBL/GenBank/DDBJ whole genome shotgun (WGS) entry which is preliminary data.</text>
</comment>